<name>A0A5C4RN19_9GAMM</name>
<keyword evidence="3" id="KW-1185">Reference proteome</keyword>
<reference evidence="2 3" key="1">
    <citation type="submission" date="2019-03" db="EMBL/GenBank/DDBJ databases">
        <title>Arenimonas daejeonensis sp. nov., isolated from compost.</title>
        <authorList>
            <person name="Jeon C.O."/>
        </authorList>
    </citation>
    <scope>NUCLEOTIDE SEQUENCE [LARGE SCALE GENOMIC DNA]</scope>
    <source>
        <strain evidence="2 3">R29</strain>
    </source>
</reference>
<feature type="transmembrane region" description="Helical" evidence="1">
    <location>
        <begin position="409"/>
        <end position="431"/>
    </location>
</feature>
<evidence type="ECO:0000313" key="3">
    <source>
        <dbReference type="Proteomes" id="UP000305760"/>
    </source>
</evidence>
<dbReference type="AlphaFoldDB" id="A0A5C4RN19"/>
<feature type="transmembrane region" description="Helical" evidence="1">
    <location>
        <begin position="107"/>
        <end position="123"/>
    </location>
</feature>
<feature type="transmembrane region" description="Helical" evidence="1">
    <location>
        <begin position="20"/>
        <end position="41"/>
    </location>
</feature>
<dbReference type="OrthoDB" id="8914130at2"/>
<evidence type="ECO:0000313" key="2">
    <source>
        <dbReference type="EMBL" id="TNJ32666.1"/>
    </source>
</evidence>
<dbReference type="Proteomes" id="UP000305760">
    <property type="component" value="Unassembled WGS sequence"/>
</dbReference>
<proteinExistence type="predicted"/>
<keyword evidence="1" id="KW-1133">Transmembrane helix</keyword>
<feature type="transmembrane region" description="Helical" evidence="1">
    <location>
        <begin position="380"/>
        <end position="397"/>
    </location>
</feature>
<evidence type="ECO:0000256" key="1">
    <source>
        <dbReference type="SAM" id="Phobius"/>
    </source>
</evidence>
<feature type="transmembrane region" description="Helical" evidence="1">
    <location>
        <begin position="437"/>
        <end position="455"/>
    </location>
</feature>
<gene>
    <name evidence="2" type="ORF">E1B00_14805</name>
</gene>
<organism evidence="2 3">
    <name type="scientific">Arenimonas terrae</name>
    <dbReference type="NCBI Taxonomy" id="2546226"/>
    <lineage>
        <taxon>Bacteria</taxon>
        <taxon>Pseudomonadati</taxon>
        <taxon>Pseudomonadota</taxon>
        <taxon>Gammaproteobacteria</taxon>
        <taxon>Lysobacterales</taxon>
        <taxon>Lysobacteraceae</taxon>
        <taxon>Arenimonas</taxon>
    </lineage>
</organism>
<protein>
    <submittedName>
        <fullName evidence="2">Uncharacterized protein</fullName>
    </submittedName>
</protein>
<feature type="transmembrane region" description="Helical" evidence="1">
    <location>
        <begin position="202"/>
        <end position="221"/>
    </location>
</feature>
<accession>A0A5C4RN19</accession>
<feature type="transmembrane region" description="Helical" evidence="1">
    <location>
        <begin position="82"/>
        <end position="100"/>
    </location>
</feature>
<dbReference type="EMBL" id="SMDR01000005">
    <property type="protein sequence ID" value="TNJ32666.1"/>
    <property type="molecule type" value="Genomic_DNA"/>
</dbReference>
<comment type="caution">
    <text evidence="2">The sequence shown here is derived from an EMBL/GenBank/DDBJ whole genome shotgun (WGS) entry which is preliminary data.</text>
</comment>
<sequence length="463" mass="50586">MSPGAPSAAAAARQAGWPQLAPWIAALAGLALVLAVFWPGYMSWDSAYQWWQARHDRFDSVHPPLLAMIWQLTDRVVEGPGGMFALQCALLWSALALFAAALPVRPIWRALIVLGFGLWPPLLALQPHVWKDLWTLAAFAWALALMAEELRTPHRGWRVSAVVALVFACAFRHNAITGALPLLLWLCGRELSVHRPLRHPRLAVVALASTLTLLVALVAALPARDGRVRHTESIWSVVTLWDAAAVSLAENRLVYPTELVDPTLTLDELRGKFTDYSNTTVFETHKLHHSFDGPYTPAQRKALRQLALDLPTQHTRAYAAHRWRLAQLLYGWDRAALPDGLVLMPGLHAYGDNPALAVERSALHERALAGLLALVDTPLFAGWIYLALCAGVIALAWRRSRVTDDADAGRTGLAAAVAASALMYALPLALVSGSAEFRYLAWPVLATLAALVLSVRSRGTPRG</sequence>
<keyword evidence="1" id="KW-0812">Transmembrane</keyword>
<feature type="transmembrane region" description="Helical" evidence="1">
    <location>
        <begin position="159"/>
        <end position="182"/>
    </location>
</feature>
<keyword evidence="1" id="KW-0472">Membrane</keyword>